<feature type="transmembrane region" description="Helical" evidence="1">
    <location>
        <begin position="20"/>
        <end position="38"/>
    </location>
</feature>
<evidence type="ECO:0000313" key="3">
    <source>
        <dbReference type="Proteomes" id="UP000077667"/>
    </source>
</evidence>
<reference evidence="2 3" key="1">
    <citation type="submission" date="2016-05" db="EMBL/GenBank/DDBJ databases">
        <title>Niabella ginsenosidivorans BS26 whole genome sequencing.</title>
        <authorList>
            <person name="Im W.T."/>
            <person name="Siddiqi M.Z."/>
        </authorList>
    </citation>
    <scope>NUCLEOTIDE SEQUENCE [LARGE SCALE GENOMIC DNA]</scope>
    <source>
        <strain evidence="2 3">BS26</strain>
    </source>
</reference>
<organism evidence="2 3">
    <name type="scientific">Niabella ginsenosidivorans</name>
    <dbReference type="NCBI Taxonomy" id="1176587"/>
    <lineage>
        <taxon>Bacteria</taxon>
        <taxon>Pseudomonadati</taxon>
        <taxon>Bacteroidota</taxon>
        <taxon>Chitinophagia</taxon>
        <taxon>Chitinophagales</taxon>
        <taxon>Chitinophagaceae</taxon>
        <taxon>Niabella</taxon>
    </lineage>
</organism>
<dbReference type="PANTHER" id="PTHR21180:SF32">
    <property type="entry name" value="ENDONUCLEASE_EXONUCLEASE_PHOSPHATASE FAMILY DOMAIN-CONTAINING PROTEIN 1"/>
    <property type="match status" value="1"/>
</dbReference>
<name>A0A1A9I6F2_9BACT</name>
<dbReference type="Gene3D" id="1.10.150.310">
    <property type="entry name" value="Tex RuvX-like domain-like"/>
    <property type="match status" value="1"/>
</dbReference>
<dbReference type="InterPro" id="IPR051675">
    <property type="entry name" value="Endo/Exo/Phosphatase_dom_1"/>
</dbReference>
<dbReference type="PANTHER" id="PTHR21180">
    <property type="entry name" value="ENDONUCLEASE/EXONUCLEASE/PHOSPHATASE FAMILY DOMAIN-CONTAINING PROTEIN 1"/>
    <property type="match status" value="1"/>
</dbReference>
<keyword evidence="1" id="KW-0812">Transmembrane</keyword>
<dbReference type="OrthoDB" id="981124at2"/>
<dbReference type="GO" id="GO:0003677">
    <property type="term" value="F:DNA binding"/>
    <property type="evidence" value="ECO:0007669"/>
    <property type="project" value="UniProtKB-KW"/>
</dbReference>
<dbReference type="Pfam" id="PF12836">
    <property type="entry name" value="HHH_3"/>
    <property type="match status" value="3"/>
</dbReference>
<keyword evidence="2" id="KW-0238">DNA-binding</keyword>
<dbReference type="GO" id="GO:0015627">
    <property type="term" value="C:type II protein secretion system complex"/>
    <property type="evidence" value="ECO:0007669"/>
    <property type="project" value="TreeGrafter"/>
</dbReference>
<dbReference type="GO" id="GO:0015628">
    <property type="term" value="P:protein secretion by the type II secretion system"/>
    <property type="evidence" value="ECO:0007669"/>
    <property type="project" value="TreeGrafter"/>
</dbReference>
<dbReference type="AlphaFoldDB" id="A0A1A9I6F2"/>
<dbReference type="RefSeq" id="WP_067758164.1">
    <property type="nucleotide sequence ID" value="NZ_CP015772.1"/>
</dbReference>
<protein>
    <submittedName>
        <fullName evidence="2">DNA-binding protein</fullName>
    </submittedName>
</protein>
<dbReference type="InterPro" id="IPR010994">
    <property type="entry name" value="RuvA_2-like"/>
</dbReference>
<dbReference type="Proteomes" id="UP000077667">
    <property type="component" value="Chromosome"/>
</dbReference>
<keyword evidence="1" id="KW-0472">Membrane</keyword>
<proteinExistence type="predicted"/>
<dbReference type="KEGG" id="nia:A8C56_16080"/>
<gene>
    <name evidence="2" type="ORF">A8C56_16080</name>
</gene>
<accession>A0A1A9I6F2</accession>
<dbReference type="Gene3D" id="1.10.150.320">
    <property type="entry name" value="Photosystem II 12 kDa extrinsic protein"/>
    <property type="match status" value="2"/>
</dbReference>
<dbReference type="SUPFAM" id="SSF47781">
    <property type="entry name" value="RuvA domain 2-like"/>
    <property type="match status" value="3"/>
</dbReference>
<evidence type="ECO:0000256" key="1">
    <source>
        <dbReference type="SAM" id="Phobius"/>
    </source>
</evidence>
<dbReference type="STRING" id="1176587.A8C56_16080"/>
<keyword evidence="3" id="KW-1185">Reference proteome</keyword>
<sequence length="319" mass="36768">MKKTVWKEYLQFSRKEQLGLLVLVIIIFVFAVFPFIPFQQNPEAAIGKQEDTMLHKALITLDEKKEQQQNYDQENDAVSYYQKDPRTNAYAAFNGHLFRFDPNTLDKNGWKELGLRDRTIQTIINYRNKGGRFRRPDDLQKIYGLHQNEFERLKPYIVISGQELSSQRTDNAYPERPDAQRHPQRKAIAPIDINQADTAAFISLSGIGSRLAARIVNFRDKLGGFYSIDQIGETYGVPDSTFQKIKPWLRLGTFPVKKLNINTAAYEELNAHPYISSKLAYLISKQRRLAPVTTMEALKALVAQTNDAFEKLAPYVRFD</sequence>
<keyword evidence="1" id="KW-1133">Transmembrane helix</keyword>
<evidence type="ECO:0000313" key="2">
    <source>
        <dbReference type="EMBL" id="ANH82271.1"/>
    </source>
</evidence>
<dbReference type="EMBL" id="CP015772">
    <property type="protein sequence ID" value="ANH82271.1"/>
    <property type="molecule type" value="Genomic_DNA"/>
</dbReference>